<protein>
    <recommendedName>
        <fullName evidence="4">Secreted protein</fullName>
    </recommendedName>
</protein>
<evidence type="ECO:0008006" key="4">
    <source>
        <dbReference type="Google" id="ProtNLM"/>
    </source>
</evidence>
<dbReference type="EMBL" id="JAGTJR010000023">
    <property type="protein sequence ID" value="KAH7043270.1"/>
    <property type="molecule type" value="Genomic_DNA"/>
</dbReference>
<reference evidence="2 3" key="1">
    <citation type="journal article" date="2021" name="Nat. Commun.">
        <title>Genetic determinants of endophytism in the Arabidopsis root mycobiome.</title>
        <authorList>
            <person name="Mesny F."/>
            <person name="Miyauchi S."/>
            <person name="Thiergart T."/>
            <person name="Pickel B."/>
            <person name="Atanasova L."/>
            <person name="Karlsson M."/>
            <person name="Huettel B."/>
            <person name="Barry K.W."/>
            <person name="Haridas S."/>
            <person name="Chen C."/>
            <person name="Bauer D."/>
            <person name="Andreopoulos W."/>
            <person name="Pangilinan J."/>
            <person name="LaButti K."/>
            <person name="Riley R."/>
            <person name="Lipzen A."/>
            <person name="Clum A."/>
            <person name="Drula E."/>
            <person name="Henrissat B."/>
            <person name="Kohler A."/>
            <person name="Grigoriev I.V."/>
            <person name="Martin F.M."/>
            <person name="Hacquard S."/>
        </authorList>
    </citation>
    <scope>NUCLEOTIDE SEQUENCE [LARGE SCALE GENOMIC DNA]</scope>
    <source>
        <strain evidence="2 3">MPI-SDFR-AT-0080</strain>
    </source>
</reference>
<dbReference type="Proteomes" id="UP000774617">
    <property type="component" value="Unassembled WGS sequence"/>
</dbReference>
<comment type="caution">
    <text evidence="2">The sequence shown here is derived from an EMBL/GenBank/DDBJ whole genome shotgun (WGS) entry which is preliminary data.</text>
</comment>
<feature type="chain" id="PRO_5047244983" description="Secreted protein" evidence="1">
    <location>
        <begin position="21"/>
        <end position="102"/>
    </location>
</feature>
<sequence length="102" mass="11725">MVTRLGLLASFLTLADICLLSRVLQNNSITHPSSLPSPLLCHPVICPDRYAGGDGWQMRRLELRYMYVEKPWYQNLFIRGQKLRNCTRLPPPVFEDITAAHE</sequence>
<evidence type="ECO:0000313" key="3">
    <source>
        <dbReference type="Proteomes" id="UP000774617"/>
    </source>
</evidence>
<accession>A0ABQ8G323</accession>
<organism evidence="2 3">
    <name type="scientific">Macrophomina phaseolina</name>
    <dbReference type="NCBI Taxonomy" id="35725"/>
    <lineage>
        <taxon>Eukaryota</taxon>
        <taxon>Fungi</taxon>
        <taxon>Dikarya</taxon>
        <taxon>Ascomycota</taxon>
        <taxon>Pezizomycotina</taxon>
        <taxon>Dothideomycetes</taxon>
        <taxon>Dothideomycetes incertae sedis</taxon>
        <taxon>Botryosphaeriales</taxon>
        <taxon>Botryosphaeriaceae</taxon>
        <taxon>Macrophomina</taxon>
    </lineage>
</organism>
<keyword evidence="1" id="KW-0732">Signal</keyword>
<name>A0ABQ8G323_9PEZI</name>
<evidence type="ECO:0000256" key="1">
    <source>
        <dbReference type="SAM" id="SignalP"/>
    </source>
</evidence>
<gene>
    <name evidence="2" type="ORF">B0J12DRAFT_672595</name>
</gene>
<evidence type="ECO:0000313" key="2">
    <source>
        <dbReference type="EMBL" id="KAH7043270.1"/>
    </source>
</evidence>
<proteinExistence type="predicted"/>
<feature type="signal peptide" evidence="1">
    <location>
        <begin position="1"/>
        <end position="20"/>
    </location>
</feature>
<keyword evidence="3" id="KW-1185">Reference proteome</keyword>